<reference evidence="5 6" key="1">
    <citation type="journal article" date="2018" name="Gigascience">
        <title>Genomes of trombidid mites reveal novel predicted allergens and laterally-transferred genes associated with secondary metabolism.</title>
        <authorList>
            <person name="Dong X."/>
            <person name="Chaisiri K."/>
            <person name="Xia D."/>
            <person name="Armstrong S.D."/>
            <person name="Fang Y."/>
            <person name="Donnelly M.J."/>
            <person name="Kadowaki T."/>
            <person name="McGarry J.W."/>
            <person name="Darby A.C."/>
            <person name="Makepeace B.L."/>
        </authorList>
    </citation>
    <scope>NUCLEOTIDE SEQUENCE [LARGE SCALE GENOMIC DNA]</scope>
    <source>
        <strain evidence="5">UoL-UT</strain>
    </source>
</reference>
<dbReference type="STRING" id="299467.A0A443S342"/>
<dbReference type="VEuPathDB" id="VectorBase:LDEU010135"/>
<gene>
    <name evidence="5" type="ORF">B4U80_07841</name>
</gene>
<accession>A0A443S342</accession>
<feature type="compositionally biased region" description="Acidic residues" evidence="3">
    <location>
        <begin position="89"/>
        <end position="103"/>
    </location>
</feature>
<dbReference type="PRINTS" id="PR00504">
    <property type="entry name" value="CHROMODOMAIN"/>
</dbReference>
<dbReference type="GO" id="GO:0005634">
    <property type="term" value="C:nucleus"/>
    <property type="evidence" value="ECO:0007669"/>
    <property type="project" value="UniProtKB-SubCell"/>
</dbReference>
<dbReference type="Pfam" id="PF00385">
    <property type="entry name" value="Chromo"/>
    <property type="match status" value="1"/>
</dbReference>
<comment type="caution">
    <text evidence="5">The sequence shown here is derived from an EMBL/GenBank/DDBJ whole genome shotgun (WGS) entry which is preliminary data.</text>
</comment>
<evidence type="ECO:0000259" key="4">
    <source>
        <dbReference type="PROSITE" id="PS50013"/>
    </source>
</evidence>
<dbReference type="SMART" id="SM00298">
    <property type="entry name" value="CHROMO"/>
    <property type="match status" value="1"/>
</dbReference>
<feature type="compositionally biased region" description="Basic residues" evidence="3">
    <location>
        <begin position="1"/>
        <end position="15"/>
    </location>
</feature>
<feature type="compositionally biased region" description="Basic residues" evidence="3">
    <location>
        <begin position="109"/>
        <end position="151"/>
    </location>
</feature>
<dbReference type="InterPro" id="IPR023780">
    <property type="entry name" value="Chromo_domain"/>
</dbReference>
<organism evidence="5 6">
    <name type="scientific">Leptotrombidium deliense</name>
    <dbReference type="NCBI Taxonomy" id="299467"/>
    <lineage>
        <taxon>Eukaryota</taxon>
        <taxon>Metazoa</taxon>
        <taxon>Ecdysozoa</taxon>
        <taxon>Arthropoda</taxon>
        <taxon>Chelicerata</taxon>
        <taxon>Arachnida</taxon>
        <taxon>Acari</taxon>
        <taxon>Acariformes</taxon>
        <taxon>Trombidiformes</taxon>
        <taxon>Prostigmata</taxon>
        <taxon>Anystina</taxon>
        <taxon>Parasitengona</taxon>
        <taxon>Trombiculoidea</taxon>
        <taxon>Trombiculidae</taxon>
        <taxon>Leptotrombidium</taxon>
    </lineage>
</organism>
<keyword evidence="6" id="KW-1185">Reference proteome</keyword>
<dbReference type="AlphaFoldDB" id="A0A443S342"/>
<evidence type="ECO:0000313" key="5">
    <source>
        <dbReference type="EMBL" id="RWS21904.1"/>
    </source>
</evidence>
<feature type="compositionally biased region" description="Basic and acidic residues" evidence="3">
    <location>
        <begin position="75"/>
        <end position="88"/>
    </location>
</feature>
<name>A0A443S342_9ACAR</name>
<evidence type="ECO:0000313" key="6">
    <source>
        <dbReference type="Proteomes" id="UP000288716"/>
    </source>
</evidence>
<dbReference type="PROSITE" id="PS50013">
    <property type="entry name" value="CHROMO_2"/>
    <property type="match status" value="1"/>
</dbReference>
<dbReference type="EMBL" id="NCKV01010402">
    <property type="protein sequence ID" value="RWS21904.1"/>
    <property type="molecule type" value="Genomic_DNA"/>
</dbReference>
<dbReference type="Proteomes" id="UP000288716">
    <property type="component" value="Unassembled WGS sequence"/>
</dbReference>
<dbReference type="OrthoDB" id="8192126at2759"/>
<dbReference type="InterPro" id="IPR017984">
    <property type="entry name" value="Chromo_dom_subgr"/>
</dbReference>
<dbReference type="GO" id="GO:0005694">
    <property type="term" value="C:chromosome"/>
    <property type="evidence" value="ECO:0007669"/>
    <property type="project" value="UniProtKB-ARBA"/>
</dbReference>
<dbReference type="Gene3D" id="2.40.50.40">
    <property type="match status" value="1"/>
</dbReference>
<feature type="region of interest" description="Disordered" evidence="3">
    <location>
        <begin position="75"/>
        <end position="151"/>
    </location>
</feature>
<dbReference type="InterPro" id="IPR051219">
    <property type="entry name" value="Heterochromatin_chromo-domain"/>
</dbReference>
<feature type="region of interest" description="Disordered" evidence="3">
    <location>
        <begin position="1"/>
        <end position="28"/>
    </location>
</feature>
<evidence type="ECO:0000256" key="1">
    <source>
        <dbReference type="ARBA" id="ARBA00004123"/>
    </source>
</evidence>
<evidence type="ECO:0000256" key="3">
    <source>
        <dbReference type="SAM" id="MobiDB-lite"/>
    </source>
</evidence>
<comment type="subcellular location">
    <subcellularLocation>
        <location evidence="1">Nucleus</location>
    </subcellularLocation>
</comment>
<sequence>MAKRGRKAVAAKKATKTPTRNGSAKTEKEFNVERIVDKRQTKGGVEYCLKWSGYESDENTWEKVENLNCPDLIKEYEDSVNDKEKDDSAAEEVDKEEDDEAEEPEAKTPKAKKGGSAKKKGSAVKKGRVAKKKSPAAKKIKYTASRKSRGK</sequence>
<dbReference type="InterPro" id="IPR000953">
    <property type="entry name" value="Chromo/chromo_shadow_dom"/>
</dbReference>
<dbReference type="PANTHER" id="PTHR22812">
    <property type="entry name" value="CHROMOBOX PROTEIN"/>
    <property type="match status" value="1"/>
</dbReference>
<protein>
    <submittedName>
        <fullName evidence="5">Chromobox-like protein</fullName>
    </submittedName>
</protein>
<dbReference type="InterPro" id="IPR016197">
    <property type="entry name" value="Chromo-like_dom_sf"/>
</dbReference>
<feature type="domain" description="Chromo" evidence="4">
    <location>
        <begin position="30"/>
        <end position="88"/>
    </location>
</feature>
<dbReference type="SUPFAM" id="SSF54160">
    <property type="entry name" value="Chromo domain-like"/>
    <property type="match status" value="1"/>
</dbReference>
<proteinExistence type="predicted"/>
<evidence type="ECO:0000256" key="2">
    <source>
        <dbReference type="ARBA" id="ARBA00023242"/>
    </source>
</evidence>
<keyword evidence="2" id="KW-0539">Nucleus</keyword>